<name>A0ABR7YN95_9SPHI</name>
<dbReference type="Pfam" id="PF00535">
    <property type="entry name" value="Glycos_transf_2"/>
    <property type="match status" value="1"/>
</dbReference>
<dbReference type="Gene3D" id="3.90.550.10">
    <property type="entry name" value="Spore Coat Polysaccharide Biosynthesis Protein SpsA, Chain A"/>
    <property type="match status" value="1"/>
</dbReference>
<organism evidence="4 5">
    <name type="scientific">Sphingobacterium micropteri</name>
    <dbReference type="NCBI Taxonomy" id="2763501"/>
    <lineage>
        <taxon>Bacteria</taxon>
        <taxon>Pseudomonadati</taxon>
        <taxon>Bacteroidota</taxon>
        <taxon>Sphingobacteriia</taxon>
        <taxon>Sphingobacteriales</taxon>
        <taxon>Sphingobacteriaceae</taxon>
        <taxon>Sphingobacterium</taxon>
    </lineage>
</organism>
<protein>
    <submittedName>
        <fullName evidence="4">Glycosyltransferase</fullName>
    </submittedName>
</protein>
<feature type="domain" description="Glycosyltransferase 2-like" evidence="3">
    <location>
        <begin position="7"/>
        <end position="146"/>
    </location>
</feature>
<dbReference type="CDD" id="cd00761">
    <property type="entry name" value="Glyco_tranf_GTA_type"/>
    <property type="match status" value="1"/>
</dbReference>
<dbReference type="PANTHER" id="PTHR22916:SF51">
    <property type="entry name" value="GLYCOSYLTRANSFERASE EPSH-RELATED"/>
    <property type="match status" value="1"/>
</dbReference>
<dbReference type="Proteomes" id="UP000602759">
    <property type="component" value="Unassembled WGS sequence"/>
</dbReference>
<dbReference type="RefSeq" id="WP_190993781.1">
    <property type="nucleotide sequence ID" value="NZ_JACOIK010000005.1"/>
</dbReference>
<evidence type="ECO:0000256" key="2">
    <source>
        <dbReference type="ARBA" id="ARBA00022679"/>
    </source>
</evidence>
<evidence type="ECO:0000259" key="3">
    <source>
        <dbReference type="Pfam" id="PF00535"/>
    </source>
</evidence>
<comment type="caution">
    <text evidence="4">The sequence shown here is derived from an EMBL/GenBank/DDBJ whole genome shotgun (WGS) entry which is preliminary data.</text>
</comment>
<gene>
    <name evidence="4" type="ORF">H8B06_08110</name>
</gene>
<keyword evidence="5" id="KW-1185">Reference proteome</keyword>
<evidence type="ECO:0000256" key="1">
    <source>
        <dbReference type="ARBA" id="ARBA00022676"/>
    </source>
</evidence>
<proteinExistence type="predicted"/>
<dbReference type="InterPro" id="IPR001173">
    <property type="entry name" value="Glyco_trans_2-like"/>
</dbReference>
<sequence>MKQPKVSVIMPVYNTAPYLDAAIQSVLNQKLEDFELIIVNDGSTDESQSILEYWREKDDRLYVISQSNMGLSRTRNKGLSLAKGTYVYFMDSDDLIHPDTLSTCYLLCQEQNLEFVFFDAHVFSDNPQDNALIKSFNYNRKKTIPYKITTGKEVFEQLLKTNEFFSSVCLLFIKRDFLIEKGLDFEPDIVHEDELFTSMLYLYTRRTTYISKCFFSRRVRLDSIMTVPFSMRNIRSYFIVGQRLLSHITVYLEDKEIIRLYLSKTIDAAVWQAHTMNLVDRLKVLFECVAHWIPYVRWRTLMVLLFKKYQLNR</sequence>
<dbReference type="EMBL" id="JACOIK010000005">
    <property type="protein sequence ID" value="MBD1432783.1"/>
    <property type="molecule type" value="Genomic_DNA"/>
</dbReference>
<dbReference type="PANTHER" id="PTHR22916">
    <property type="entry name" value="GLYCOSYLTRANSFERASE"/>
    <property type="match status" value="1"/>
</dbReference>
<keyword evidence="1" id="KW-0328">Glycosyltransferase</keyword>
<keyword evidence="2" id="KW-0808">Transferase</keyword>
<evidence type="ECO:0000313" key="4">
    <source>
        <dbReference type="EMBL" id="MBD1432783.1"/>
    </source>
</evidence>
<dbReference type="InterPro" id="IPR029044">
    <property type="entry name" value="Nucleotide-diphossugar_trans"/>
</dbReference>
<accession>A0ABR7YN95</accession>
<evidence type="ECO:0000313" key="5">
    <source>
        <dbReference type="Proteomes" id="UP000602759"/>
    </source>
</evidence>
<dbReference type="SUPFAM" id="SSF53448">
    <property type="entry name" value="Nucleotide-diphospho-sugar transferases"/>
    <property type="match status" value="1"/>
</dbReference>
<reference evidence="4 5" key="1">
    <citation type="submission" date="2020-08" db="EMBL/GenBank/DDBJ databases">
        <title>Sphingobacterium sp. DN00404 isolated from aquaculture water.</title>
        <authorList>
            <person name="Zhang M."/>
        </authorList>
    </citation>
    <scope>NUCLEOTIDE SEQUENCE [LARGE SCALE GENOMIC DNA]</scope>
    <source>
        <strain evidence="4 5">DN00404</strain>
    </source>
</reference>